<dbReference type="PANTHER" id="PTHR46268:SF6">
    <property type="entry name" value="UNIVERSAL STRESS PROTEIN UP12"/>
    <property type="match status" value="1"/>
</dbReference>
<dbReference type="InterPro" id="IPR006016">
    <property type="entry name" value="UspA"/>
</dbReference>
<organism evidence="3 4">
    <name type="scientific">Haladaptatus pallidirubidus</name>
    <dbReference type="NCBI Taxonomy" id="1008152"/>
    <lineage>
        <taxon>Archaea</taxon>
        <taxon>Methanobacteriati</taxon>
        <taxon>Methanobacteriota</taxon>
        <taxon>Stenosarchaea group</taxon>
        <taxon>Halobacteria</taxon>
        <taxon>Halobacteriales</taxon>
        <taxon>Haladaptataceae</taxon>
        <taxon>Haladaptatus</taxon>
    </lineage>
</organism>
<keyword evidence="4" id="KW-1185">Reference proteome</keyword>
<evidence type="ECO:0000313" key="3">
    <source>
        <dbReference type="EMBL" id="GAA5062463.1"/>
    </source>
</evidence>
<evidence type="ECO:0000313" key="4">
    <source>
        <dbReference type="Proteomes" id="UP001501729"/>
    </source>
</evidence>
<dbReference type="Gene3D" id="3.40.50.620">
    <property type="entry name" value="HUPs"/>
    <property type="match status" value="1"/>
</dbReference>
<name>A0AAV3UQ00_9EURY</name>
<accession>A0AAV3UQ00</accession>
<dbReference type="CDD" id="cd00293">
    <property type="entry name" value="USP-like"/>
    <property type="match status" value="1"/>
</dbReference>
<feature type="domain" description="UspA" evidence="2">
    <location>
        <begin position="4"/>
        <end position="147"/>
    </location>
</feature>
<dbReference type="SUPFAM" id="SSF52402">
    <property type="entry name" value="Adenine nucleotide alpha hydrolases-like"/>
    <property type="match status" value="1"/>
</dbReference>
<dbReference type="PANTHER" id="PTHR46268">
    <property type="entry name" value="STRESS RESPONSE PROTEIN NHAX"/>
    <property type="match status" value="1"/>
</dbReference>
<dbReference type="Pfam" id="PF00582">
    <property type="entry name" value="Usp"/>
    <property type="match status" value="1"/>
</dbReference>
<sequence length="153" mass="16451">MGTMYDRILLPTDGSDGTKTAVEQAIIHAKTYDAELHILHVIDQSAVELTTPAAEGMPMDVIHDQLDEQGQSLVEEVAAQATAASVPTTTEIVEYGQPHKEIQTYANEQGVDLVVLGTHGRSGLNRHLLGSVAEKVIRSAEVPVLAVQLETDE</sequence>
<dbReference type="InterPro" id="IPR006015">
    <property type="entry name" value="Universal_stress_UspA"/>
</dbReference>
<dbReference type="PRINTS" id="PR01438">
    <property type="entry name" value="UNVRSLSTRESS"/>
</dbReference>
<proteinExistence type="inferred from homology"/>
<reference evidence="3 4" key="1">
    <citation type="journal article" date="2019" name="Int. J. Syst. Evol. Microbiol.">
        <title>The Global Catalogue of Microorganisms (GCM) 10K type strain sequencing project: providing services to taxonomists for standard genome sequencing and annotation.</title>
        <authorList>
            <consortium name="The Broad Institute Genomics Platform"/>
            <consortium name="The Broad Institute Genome Sequencing Center for Infectious Disease"/>
            <person name="Wu L."/>
            <person name="Ma J."/>
        </authorList>
    </citation>
    <scope>NUCLEOTIDE SEQUENCE [LARGE SCALE GENOMIC DNA]</scope>
    <source>
        <strain evidence="3 4">JCM 17504</strain>
    </source>
</reference>
<dbReference type="Proteomes" id="UP001501729">
    <property type="component" value="Unassembled WGS sequence"/>
</dbReference>
<dbReference type="InterPro" id="IPR014729">
    <property type="entry name" value="Rossmann-like_a/b/a_fold"/>
</dbReference>
<evidence type="ECO:0000259" key="2">
    <source>
        <dbReference type="Pfam" id="PF00582"/>
    </source>
</evidence>
<dbReference type="EMBL" id="BAABKX010000022">
    <property type="protein sequence ID" value="GAA5062463.1"/>
    <property type="molecule type" value="Genomic_DNA"/>
</dbReference>
<protein>
    <submittedName>
        <fullName evidence="3">Universal stress protein</fullName>
    </submittedName>
</protein>
<comment type="caution">
    <text evidence="3">The sequence shown here is derived from an EMBL/GenBank/DDBJ whole genome shotgun (WGS) entry which is preliminary data.</text>
</comment>
<evidence type="ECO:0000256" key="1">
    <source>
        <dbReference type="ARBA" id="ARBA00008791"/>
    </source>
</evidence>
<dbReference type="PIRSF" id="PIRSF006276">
    <property type="entry name" value="UspA"/>
    <property type="match status" value="1"/>
</dbReference>
<dbReference type="AlphaFoldDB" id="A0AAV3UQ00"/>
<gene>
    <name evidence="3" type="ORF">GCM10025751_49890</name>
</gene>
<comment type="similarity">
    <text evidence="1">Belongs to the universal stress protein A family.</text>
</comment>